<dbReference type="Proteomes" id="UP000607435">
    <property type="component" value="Unassembled WGS sequence"/>
</dbReference>
<reference evidence="1 2" key="1">
    <citation type="submission" date="2020-08" db="EMBL/GenBank/DDBJ databases">
        <title>Winogradskyella ouciana sp. nov., isolated from the hadal seawater of the Mariana Trench.</title>
        <authorList>
            <person name="He X."/>
        </authorList>
    </citation>
    <scope>NUCLEOTIDE SEQUENCE [LARGE SCALE GENOMIC DNA]</scope>
    <source>
        <strain evidence="1 2">KCTC 22026</strain>
    </source>
</reference>
<organism evidence="1 2">
    <name type="scientific">Winogradskyella echinorum</name>
    <dbReference type="NCBI Taxonomy" id="538189"/>
    <lineage>
        <taxon>Bacteria</taxon>
        <taxon>Pseudomonadati</taxon>
        <taxon>Bacteroidota</taxon>
        <taxon>Flavobacteriia</taxon>
        <taxon>Flavobacteriales</taxon>
        <taxon>Flavobacteriaceae</taxon>
        <taxon>Winogradskyella</taxon>
    </lineage>
</organism>
<keyword evidence="2" id="KW-1185">Reference proteome</keyword>
<comment type="caution">
    <text evidence="1">The sequence shown here is derived from an EMBL/GenBank/DDBJ whole genome shotgun (WGS) entry which is preliminary data.</text>
</comment>
<gene>
    <name evidence="1" type="ORF">H6H04_06210</name>
</gene>
<dbReference type="EMBL" id="JACOME010000001">
    <property type="protein sequence ID" value="MBC3845963.1"/>
    <property type="molecule type" value="Genomic_DNA"/>
</dbReference>
<evidence type="ECO:0000313" key="2">
    <source>
        <dbReference type="Proteomes" id="UP000607435"/>
    </source>
</evidence>
<sequence length="103" mass="12015">MLYLRLMFSQSKYRIAVILTILFMALISAPTIILSLDDTYDVSCFYSINEEEENENLKLVFEKISLDPEFLIEDNVNSHLIGYTFKHYPKPHLNLISPPPDFI</sequence>
<name>A0ABR6XZQ3_9FLAO</name>
<protein>
    <submittedName>
        <fullName evidence="1">Uncharacterized protein</fullName>
    </submittedName>
</protein>
<accession>A0ABR6XZQ3</accession>
<proteinExistence type="predicted"/>
<evidence type="ECO:0000313" key="1">
    <source>
        <dbReference type="EMBL" id="MBC3845963.1"/>
    </source>
</evidence>